<dbReference type="EMBL" id="PKUR01000005">
    <property type="protein sequence ID" value="PLW84679.1"/>
    <property type="molecule type" value="Genomic_DNA"/>
</dbReference>
<proteinExistence type="predicted"/>
<dbReference type="AlphaFoldDB" id="A0AAP8MBN6"/>
<dbReference type="Proteomes" id="UP000235162">
    <property type="component" value="Unassembled WGS sequence"/>
</dbReference>
<reference evidence="1 2" key="1">
    <citation type="submission" date="2018-01" db="EMBL/GenBank/DDBJ databases">
        <title>The draft genome sequence of Halioglobus japonicus S1-36.</title>
        <authorList>
            <person name="Du Z.-J."/>
            <person name="Shi M.-J."/>
        </authorList>
    </citation>
    <scope>NUCLEOTIDE SEQUENCE [LARGE SCALE GENOMIC DNA]</scope>
    <source>
        <strain evidence="1 2">S1-36</strain>
    </source>
</reference>
<name>A0AAP8MBN6_9GAMM</name>
<comment type="caution">
    <text evidence="1">The sequence shown here is derived from an EMBL/GenBank/DDBJ whole genome shotgun (WGS) entry which is preliminary data.</text>
</comment>
<evidence type="ECO:0000313" key="2">
    <source>
        <dbReference type="Proteomes" id="UP000235162"/>
    </source>
</evidence>
<dbReference type="KEGG" id="hja:BST95_19030"/>
<evidence type="ECO:0000313" key="1">
    <source>
        <dbReference type="EMBL" id="PLW84679.1"/>
    </source>
</evidence>
<organism evidence="1 2">
    <name type="scientific">Halioglobus japonicus</name>
    <dbReference type="NCBI Taxonomy" id="930805"/>
    <lineage>
        <taxon>Bacteria</taxon>
        <taxon>Pseudomonadati</taxon>
        <taxon>Pseudomonadota</taxon>
        <taxon>Gammaproteobacteria</taxon>
        <taxon>Cellvibrionales</taxon>
        <taxon>Halieaceae</taxon>
        <taxon>Halioglobus</taxon>
    </lineage>
</organism>
<keyword evidence="2" id="KW-1185">Reference proteome</keyword>
<accession>A0AAP8MBN6</accession>
<dbReference type="PROSITE" id="PS51257">
    <property type="entry name" value="PROKAR_LIPOPROTEIN"/>
    <property type="match status" value="1"/>
</dbReference>
<sequence length="120" mass="13334">MNRMTLVVLLGFFLVACGAPVQRKSVGLEESTMLVLRSEVLVGSTITIGESFRKVVNESDLTPYEIGVLGAKDRENENLETITLKVDEGSQRITVQKNSQVVVDKTMYFSKGQTREIRVP</sequence>
<evidence type="ECO:0008006" key="3">
    <source>
        <dbReference type="Google" id="ProtNLM"/>
    </source>
</evidence>
<protein>
    <recommendedName>
        <fullName evidence="3">Lipoprotein</fullName>
    </recommendedName>
</protein>
<gene>
    <name evidence="1" type="ORF">C0029_16870</name>
</gene>
<dbReference type="RefSeq" id="WP_084200956.1">
    <property type="nucleotide sequence ID" value="NZ_BMYL01000006.1"/>
</dbReference>